<evidence type="ECO:0000256" key="2">
    <source>
        <dbReference type="ARBA" id="ARBA00023239"/>
    </source>
</evidence>
<dbReference type="InterPro" id="IPR002220">
    <property type="entry name" value="DapA-like"/>
</dbReference>
<evidence type="ECO:0000313" key="4">
    <source>
        <dbReference type="Proteomes" id="UP001519287"/>
    </source>
</evidence>
<name>A0ABS4J8U7_9BACL</name>
<gene>
    <name evidence="3" type="ORF">J2Z66_006801</name>
</gene>
<sequence>MMDIRDKVETYLKGPIASVSTPFDRGGNIDYKALRNVVDFIVETADSGTILLTYGDSLYSILTDAEIAEVTRVVVEQNAGRKLVVATGNWWTGESIRFAGYCKDIGVDVYMPLAPHWAGSSTAQTLVDHFTRISDVMPVMVVTALAPGVGVPLAAIKTLVEGNNGIVAVKDDIVGAYGRRLAHMVEGRWTFLSGGRKENHLDALPYGAKAYLSMYMRFKPDIAHQYWAAVQANDIREAVRIVNVYDISFMDTVAELGSDFDAVIHGAMELFGVAERWRRPPYDNLTDDQMEKLKLFFDKMR</sequence>
<dbReference type="SMART" id="SM01130">
    <property type="entry name" value="DHDPS"/>
    <property type="match status" value="1"/>
</dbReference>
<dbReference type="RefSeq" id="WP_209976973.1">
    <property type="nucleotide sequence ID" value="NZ_JAGGLB010000031.1"/>
</dbReference>
<dbReference type="Pfam" id="PF00701">
    <property type="entry name" value="DHDPS"/>
    <property type="match status" value="1"/>
</dbReference>
<dbReference type="InterPro" id="IPR013785">
    <property type="entry name" value="Aldolase_TIM"/>
</dbReference>
<dbReference type="PANTHER" id="PTHR12128:SF66">
    <property type="entry name" value="4-HYDROXY-2-OXOGLUTARATE ALDOLASE, MITOCHONDRIAL"/>
    <property type="match status" value="1"/>
</dbReference>
<comment type="caution">
    <text evidence="3">The sequence shown here is derived from an EMBL/GenBank/DDBJ whole genome shotgun (WGS) entry which is preliminary data.</text>
</comment>
<dbReference type="PANTHER" id="PTHR12128">
    <property type="entry name" value="DIHYDRODIPICOLINATE SYNTHASE"/>
    <property type="match status" value="1"/>
</dbReference>
<dbReference type="SUPFAM" id="SSF51569">
    <property type="entry name" value="Aldolase"/>
    <property type="match status" value="1"/>
</dbReference>
<organism evidence="3 4">
    <name type="scientific">Paenibacillus eucommiae</name>
    <dbReference type="NCBI Taxonomy" id="1355755"/>
    <lineage>
        <taxon>Bacteria</taxon>
        <taxon>Bacillati</taxon>
        <taxon>Bacillota</taxon>
        <taxon>Bacilli</taxon>
        <taxon>Bacillales</taxon>
        <taxon>Paenibacillaceae</taxon>
        <taxon>Paenibacillus</taxon>
    </lineage>
</organism>
<dbReference type="EMBL" id="JAGGLB010000031">
    <property type="protein sequence ID" value="MBP1995159.1"/>
    <property type="molecule type" value="Genomic_DNA"/>
</dbReference>
<dbReference type="Gene3D" id="3.20.20.70">
    <property type="entry name" value="Aldolase class I"/>
    <property type="match status" value="1"/>
</dbReference>
<accession>A0ABS4J8U7</accession>
<keyword evidence="4" id="KW-1185">Reference proteome</keyword>
<reference evidence="3 4" key="1">
    <citation type="submission" date="2021-03" db="EMBL/GenBank/DDBJ databases">
        <title>Genomic Encyclopedia of Type Strains, Phase IV (KMG-IV): sequencing the most valuable type-strain genomes for metagenomic binning, comparative biology and taxonomic classification.</title>
        <authorList>
            <person name="Goeker M."/>
        </authorList>
    </citation>
    <scope>NUCLEOTIDE SEQUENCE [LARGE SCALE GENOMIC DNA]</scope>
    <source>
        <strain evidence="3 4">DSM 26048</strain>
    </source>
</reference>
<comment type="similarity">
    <text evidence="1">Belongs to the DapA family.</text>
</comment>
<keyword evidence="2 3" id="KW-0456">Lyase</keyword>
<dbReference type="CDD" id="cd00408">
    <property type="entry name" value="DHDPS-like"/>
    <property type="match status" value="1"/>
</dbReference>
<evidence type="ECO:0000313" key="3">
    <source>
        <dbReference type="EMBL" id="MBP1995159.1"/>
    </source>
</evidence>
<proteinExistence type="inferred from homology"/>
<evidence type="ECO:0000256" key="1">
    <source>
        <dbReference type="ARBA" id="ARBA00007592"/>
    </source>
</evidence>
<dbReference type="GO" id="GO:0008840">
    <property type="term" value="F:4-hydroxy-tetrahydrodipicolinate synthase activity"/>
    <property type="evidence" value="ECO:0007669"/>
    <property type="project" value="UniProtKB-EC"/>
</dbReference>
<dbReference type="EC" id="4.3.3.7" evidence="3"/>
<protein>
    <submittedName>
        <fullName evidence="3">4-hydroxy-tetrahydrodipicolinate synthase</fullName>
        <ecNumber evidence="3">4.3.3.7</ecNumber>
    </submittedName>
</protein>
<dbReference type="Proteomes" id="UP001519287">
    <property type="component" value="Unassembled WGS sequence"/>
</dbReference>